<feature type="transmembrane region" description="Helical" evidence="2">
    <location>
        <begin position="62"/>
        <end position="81"/>
    </location>
</feature>
<dbReference type="Proteomes" id="UP001589818">
    <property type="component" value="Unassembled WGS sequence"/>
</dbReference>
<keyword evidence="2" id="KW-0812">Transmembrane</keyword>
<dbReference type="EC" id="2.4.-.-" evidence="3"/>
<dbReference type="Gene3D" id="3.40.50.2000">
    <property type="entry name" value="Glycogen Phosphorylase B"/>
    <property type="match status" value="2"/>
</dbReference>
<gene>
    <name evidence="3" type="ORF">ACFFJ8_29980</name>
</gene>
<name>A0ABV6JJ44_9BACL</name>
<keyword evidence="2" id="KW-1133">Transmembrane helix</keyword>
<keyword evidence="1 3" id="KW-0808">Transferase</keyword>
<comment type="caution">
    <text evidence="3">The sequence shown here is derived from an EMBL/GenBank/DDBJ whole genome shotgun (WGS) entry which is preliminary data.</text>
</comment>
<evidence type="ECO:0000256" key="1">
    <source>
        <dbReference type="ARBA" id="ARBA00022679"/>
    </source>
</evidence>
<evidence type="ECO:0000313" key="3">
    <source>
        <dbReference type="EMBL" id="MFC0395587.1"/>
    </source>
</evidence>
<dbReference type="EMBL" id="JBHLVF010000041">
    <property type="protein sequence ID" value="MFC0395587.1"/>
    <property type="molecule type" value="Genomic_DNA"/>
</dbReference>
<dbReference type="SUPFAM" id="SSF53756">
    <property type="entry name" value="UDP-Glycosyltransferase/glycogen phosphorylase"/>
    <property type="match status" value="1"/>
</dbReference>
<keyword evidence="3" id="KW-0328">Glycosyltransferase</keyword>
<accession>A0ABV6JJ44</accession>
<evidence type="ECO:0000313" key="4">
    <source>
        <dbReference type="Proteomes" id="UP001589818"/>
    </source>
</evidence>
<dbReference type="Pfam" id="PF13692">
    <property type="entry name" value="Glyco_trans_1_4"/>
    <property type="match status" value="1"/>
</dbReference>
<sequence>MGKPTVYMWPKWSPHNKYSELLTRSIEQNGLQVEHYDREAMFKPRRGDIVHLHWPSNSYTSSVFALTIAKSLFFALLLLYFRCRGARLFWTVHNVWPHTGKTRWDRLMRKYILTVCHEAFVLSETVKGEVAATFGVPASKLVVTPHGHYVDAYASKGTDIRKRFGISPESFLFLFIGRINPYKGVDQLVEAFSSLKLESCDLLIAGHVDSGYSLDFIDRVNDGTIRIYPQFVDDHELADFLEAANVIVLPYKQISTSGSAILALSHKKPVVAPRLGALGEYVSDGCGVLYDPDDPDGLRKALQASMNMDVKETEMHIAAKLRELDWGRIAGKMIQVYTGTKRYEVNA</sequence>
<keyword evidence="4" id="KW-1185">Reference proteome</keyword>
<dbReference type="PANTHER" id="PTHR46401:SF2">
    <property type="entry name" value="GLYCOSYLTRANSFERASE WBBK-RELATED"/>
    <property type="match status" value="1"/>
</dbReference>
<reference evidence="3 4" key="1">
    <citation type="submission" date="2024-09" db="EMBL/GenBank/DDBJ databases">
        <authorList>
            <person name="Sun Q."/>
            <person name="Mori K."/>
        </authorList>
    </citation>
    <scope>NUCLEOTIDE SEQUENCE [LARGE SCALE GENOMIC DNA]</scope>
    <source>
        <strain evidence="3 4">CCM 4839</strain>
    </source>
</reference>
<protein>
    <submittedName>
        <fullName evidence="3">Glycosyltransferase family 4 protein</fullName>
        <ecNumber evidence="3">2.4.-.-</ecNumber>
    </submittedName>
</protein>
<dbReference type="PANTHER" id="PTHR46401">
    <property type="entry name" value="GLYCOSYLTRANSFERASE WBBK-RELATED"/>
    <property type="match status" value="1"/>
</dbReference>
<dbReference type="GO" id="GO:0016757">
    <property type="term" value="F:glycosyltransferase activity"/>
    <property type="evidence" value="ECO:0007669"/>
    <property type="project" value="UniProtKB-KW"/>
</dbReference>
<proteinExistence type="predicted"/>
<dbReference type="RefSeq" id="WP_204816669.1">
    <property type="nucleotide sequence ID" value="NZ_JANHOF010000001.1"/>
</dbReference>
<organism evidence="3 4">
    <name type="scientific">Paenibacillus mendelii</name>
    <dbReference type="NCBI Taxonomy" id="206163"/>
    <lineage>
        <taxon>Bacteria</taxon>
        <taxon>Bacillati</taxon>
        <taxon>Bacillota</taxon>
        <taxon>Bacilli</taxon>
        <taxon>Bacillales</taxon>
        <taxon>Paenibacillaceae</taxon>
        <taxon>Paenibacillus</taxon>
    </lineage>
</organism>
<keyword evidence="2" id="KW-0472">Membrane</keyword>
<evidence type="ECO:0000256" key="2">
    <source>
        <dbReference type="SAM" id="Phobius"/>
    </source>
</evidence>
<dbReference type="CDD" id="cd03801">
    <property type="entry name" value="GT4_PimA-like"/>
    <property type="match status" value="1"/>
</dbReference>